<dbReference type="eggNOG" id="KOG0583">
    <property type="taxonomic scope" value="Eukaryota"/>
</dbReference>
<sequence length="516" mass="57167">MFRSMGTGTGTKPPAMTTERYEFGPLVGEGNFAKVYLGRHRATGEEVAIKVMDKEKLVRLGATELIKREIAVMQRLRHPNVVRIHEVMANKRRICVVMEYVRGGALYRYFRRGPSGGAAGLREHEARRFFQQLVSAVAYCHSRGVFHRDIKLDNLLVDEQGNLKVADFGLSALADMERREAHLQTVCGTPLFLAPEVFKRRGYDGAKADVWACGVVLYVLLTGRKPFPDEHVSRLYRLIGQNQFQCPPSFSPDLARLVRRLLQPDPDRRITIPEIMEMKWFKRGFKEVTYYIDSNDRLRSLDGLDGEPELYDSDTDTIESSSSSESPTPVAGTPRGMHTSVSAPALSELDRMEDSASLPLTLPLPLPPRPRMPRPKSLNAFDIIASSPSFDLSGLFEERGERMRFVSGAPVADIIAKLQEIAGMVSFTARTKDCQVSIEATRNGQKGALAISAKVFELTRELVMVQVCKKAGDTAEYRRFCDNELKAGLRGLVVDALPPPVEGGGHGGAAAAAEAE</sequence>
<feature type="compositionally biased region" description="Acidic residues" evidence="14">
    <location>
        <begin position="304"/>
        <end position="317"/>
    </location>
</feature>
<dbReference type="HOGENOM" id="CLU_000288_59_0_1"/>
<evidence type="ECO:0000259" key="16">
    <source>
        <dbReference type="PROSITE" id="PS50816"/>
    </source>
</evidence>
<comment type="similarity">
    <text evidence="2">Belongs to the protein kinase superfamily. CAMK Ser/Thr protein kinase family. SNF1 subfamily.</text>
</comment>
<dbReference type="RefSeq" id="XP_052157843.1">
    <property type="nucleotide sequence ID" value="XM_052301883.1"/>
</dbReference>
<keyword evidence="5" id="KW-0808">Transferase</keyword>
<keyword evidence="8 13" id="KW-0067">ATP-binding</keyword>
<dbReference type="Gene3D" id="1.10.510.10">
    <property type="entry name" value="Transferase(Phosphotransferase) domain 1"/>
    <property type="match status" value="1"/>
</dbReference>
<evidence type="ECO:0000313" key="17">
    <source>
        <dbReference type="EnsemblPlants" id="ORGLA06G0148200.1"/>
    </source>
</evidence>
<evidence type="ECO:0000256" key="10">
    <source>
        <dbReference type="ARBA" id="ARBA00047899"/>
    </source>
</evidence>
<dbReference type="InterPro" id="IPR004041">
    <property type="entry name" value="NAF_dom"/>
</dbReference>
<evidence type="ECO:0000256" key="3">
    <source>
        <dbReference type="ARBA" id="ARBA00012513"/>
    </source>
</evidence>
<reference evidence="17" key="1">
    <citation type="submission" date="2015-06" db="UniProtKB">
        <authorList>
            <consortium name="EnsemblPlants"/>
        </authorList>
    </citation>
    <scope>IDENTIFICATION</scope>
</reference>
<keyword evidence="9" id="KW-0464">Manganese</keyword>
<evidence type="ECO:0000256" key="11">
    <source>
        <dbReference type="ARBA" id="ARBA00048679"/>
    </source>
</evidence>
<feature type="compositionally biased region" description="Low complexity" evidence="14">
    <location>
        <begin position="318"/>
        <end position="329"/>
    </location>
</feature>
<keyword evidence="7" id="KW-0418">Kinase</keyword>
<dbReference type="SMART" id="SM00220">
    <property type="entry name" value="S_TKc"/>
    <property type="match status" value="1"/>
</dbReference>
<keyword evidence="6 13" id="KW-0547">Nucleotide-binding</keyword>
<evidence type="ECO:0000256" key="4">
    <source>
        <dbReference type="ARBA" id="ARBA00022527"/>
    </source>
</evidence>
<evidence type="ECO:0000256" key="6">
    <source>
        <dbReference type="ARBA" id="ARBA00022741"/>
    </source>
</evidence>
<feature type="domain" description="NAF" evidence="16">
    <location>
        <begin position="373"/>
        <end position="397"/>
    </location>
</feature>
<dbReference type="GO" id="GO:0007165">
    <property type="term" value="P:signal transduction"/>
    <property type="evidence" value="ECO:0007669"/>
    <property type="project" value="InterPro"/>
</dbReference>
<dbReference type="GO" id="GO:0005524">
    <property type="term" value="F:ATP binding"/>
    <property type="evidence" value="ECO:0007669"/>
    <property type="project" value="UniProtKB-UniRule"/>
</dbReference>
<dbReference type="InterPro" id="IPR018451">
    <property type="entry name" value="NAF/FISL_domain"/>
</dbReference>
<evidence type="ECO:0000256" key="5">
    <source>
        <dbReference type="ARBA" id="ARBA00022679"/>
    </source>
</evidence>
<dbReference type="FunFam" id="3.30.200.20:FF:000042">
    <property type="entry name" value="Aurora kinase A"/>
    <property type="match status" value="1"/>
</dbReference>
<dbReference type="PANTHER" id="PTHR43895">
    <property type="entry name" value="CALCIUM/CALMODULIN-DEPENDENT PROTEIN KINASE KINASE-RELATED"/>
    <property type="match status" value="1"/>
</dbReference>
<dbReference type="FunFam" id="3.30.310.80:FF:000005">
    <property type="entry name" value="Non-specific serine/threonine protein kinase"/>
    <property type="match status" value="1"/>
</dbReference>
<dbReference type="InterPro" id="IPR000719">
    <property type="entry name" value="Prot_kinase_dom"/>
</dbReference>
<evidence type="ECO:0000256" key="13">
    <source>
        <dbReference type="PROSITE-ProRule" id="PRU10141"/>
    </source>
</evidence>
<dbReference type="PANTHER" id="PTHR43895:SF4">
    <property type="entry name" value="CBL-INTERACTING PROTEIN KINASE 25"/>
    <property type="match status" value="1"/>
</dbReference>
<accession>I1Q2W9</accession>
<dbReference type="EnsemblPlants" id="ORGLA06G0148200.1">
    <property type="protein sequence ID" value="ORGLA06G0148200.1"/>
    <property type="gene ID" value="ORGLA06G0148200"/>
</dbReference>
<dbReference type="Gramene" id="ORGLA06G0148200.1">
    <property type="protein sequence ID" value="ORGLA06G0148200.1"/>
    <property type="gene ID" value="ORGLA06G0148200"/>
</dbReference>
<evidence type="ECO:0000259" key="15">
    <source>
        <dbReference type="PROSITE" id="PS50011"/>
    </source>
</evidence>
<evidence type="ECO:0000256" key="12">
    <source>
        <dbReference type="ARBA" id="ARBA00058225"/>
    </source>
</evidence>
<keyword evidence="4" id="KW-0723">Serine/threonine-protein kinase</keyword>
<dbReference type="CDD" id="cd12195">
    <property type="entry name" value="CIPK_C"/>
    <property type="match status" value="1"/>
</dbReference>
<evidence type="ECO:0000313" key="18">
    <source>
        <dbReference type="Proteomes" id="UP000007306"/>
    </source>
</evidence>
<dbReference type="Pfam" id="PF00069">
    <property type="entry name" value="Pkinase"/>
    <property type="match status" value="1"/>
</dbReference>
<dbReference type="AlphaFoldDB" id="I1Q2W9"/>
<dbReference type="PROSITE" id="PS50816">
    <property type="entry name" value="NAF"/>
    <property type="match status" value="1"/>
</dbReference>
<evidence type="ECO:0000256" key="8">
    <source>
        <dbReference type="ARBA" id="ARBA00022840"/>
    </source>
</evidence>
<feature type="region of interest" description="Disordered" evidence="14">
    <location>
        <begin position="303"/>
        <end position="340"/>
    </location>
</feature>
<evidence type="ECO:0000256" key="7">
    <source>
        <dbReference type="ARBA" id="ARBA00022777"/>
    </source>
</evidence>
<dbReference type="InterPro" id="IPR008271">
    <property type="entry name" value="Ser/Thr_kinase_AS"/>
</dbReference>
<dbReference type="GeneID" id="127775617"/>
<feature type="domain" description="Protein kinase" evidence="15">
    <location>
        <begin position="21"/>
        <end position="281"/>
    </location>
</feature>
<dbReference type="SUPFAM" id="SSF56112">
    <property type="entry name" value="Protein kinase-like (PK-like)"/>
    <property type="match status" value="1"/>
</dbReference>
<reference evidence="17 18" key="2">
    <citation type="submission" date="2018-04" db="EMBL/GenBank/DDBJ databases">
        <title>OglaRS2 (Oryza glaberrima Reference Sequence Version 2).</title>
        <authorList>
            <person name="Zhang J."/>
            <person name="Kudrna D."/>
            <person name="Lee S."/>
            <person name="Talag J."/>
            <person name="Rajasekar S."/>
            <person name="Wing R.A."/>
        </authorList>
    </citation>
    <scope>NUCLEOTIDE SEQUENCE [LARGE SCALE GENOMIC DNA]</scope>
    <source>
        <strain evidence="17 18">cv. IRGC 96717</strain>
    </source>
</reference>
<dbReference type="GO" id="GO:0004674">
    <property type="term" value="F:protein serine/threonine kinase activity"/>
    <property type="evidence" value="ECO:0007669"/>
    <property type="project" value="UniProtKB-KW"/>
</dbReference>
<dbReference type="Pfam" id="PF03822">
    <property type="entry name" value="NAF"/>
    <property type="match status" value="1"/>
</dbReference>
<dbReference type="InterPro" id="IPR011009">
    <property type="entry name" value="Kinase-like_dom_sf"/>
</dbReference>
<comment type="catalytic activity">
    <reaction evidence="11">
        <text>L-seryl-[protein] + ATP = O-phospho-L-seryl-[protein] + ADP + H(+)</text>
        <dbReference type="Rhea" id="RHEA:17989"/>
        <dbReference type="Rhea" id="RHEA-COMP:9863"/>
        <dbReference type="Rhea" id="RHEA-COMP:11604"/>
        <dbReference type="ChEBI" id="CHEBI:15378"/>
        <dbReference type="ChEBI" id="CHEBI:29999"/>
        <dbReference type="ChEBI" id="CHEBI:30616"/>
        <dbReference type="ChEBI" id="CHEBI:83421"/>
        <dbReference type="ChEBI" id="CHEBI:456216"/>
        <dbReference type="EC" id="2.7.11.1"/>
    </reaction>
</comment>
<comment type="function">
    <text evidence="12">CIPK serine-threonine protein kinases interact with CBL proteins. Binding of a CBL protein to the regulatory NAF domain of CIPK protein lead to the activation of the kinase in a calcium-dependent manner.</text>
</comment>
<name>I1Q2W9_ORYGL</name>
<dbReference type="InterPro" id="IPR017441">
    <property type="entry name" value="Protein_kinase_ATP_BS"/>
</dbReference>
<evidence type="ECO:0000256" key="14">
    <source>
        <dbReference type="SAM" id="MobiDB-lite"/>
    </source>
</evidence>
<evidence type="ECO:0000256" key="9">
    <source>
        <dbReference type="ARBA" id="ARBA00023211"/>
    </source>
</evidence>
<comment type="catalytic activity">
    <reaction evidence="10">
        <text>L-threonyl-[protein] + ATP = O-phospho-L-threonyl-[protein] + ADP + H(+)</text>
        <dbReference type="Rhea" id="RHEA:46608"/>
        <dbReference type="Rhea" id="RHEA-COMP:11060"/>
        <dbReference type="Rhea" id="RHEA-COMP:11605"/>
        <dbReference type="ChEBI" id="CHEBI:15378"/>
        <dbReference type="ChEBI" id="CHEBI:30013"/>
        <dbReference type="ChEBI" id="CHEBI:30616"/>
        <dbReference type="ChEBI" id="CHEBI:61977"/>
        <dbReference type="ChEBI" id="CHEBI:456216"/>
        <dbReference type="EC" id="2.7.11.1"/>
    </reaction>
</comment>
<keyword evidence="18" id="KW-1185">Reference proteome</keyword>
<gene>
    <name evidence="17" type="primary">LOC127775617</name>
</gene>
<feature type="binding site" evidence="13">
    <location>
        <position position="50"/>
    </location>
    <ligand>
        <name>ATP</name>
        <dbReference type="ChEBI" id="CHEBI:30616"/>
    </ligand>
</feature>
<dbReference type="Proteomes" id="UP000007306">
    <property type="component" value="Chromosome 6"/>
</dbReference>
<dbReference type="PROSITE" id="PS00107">
    <property type="entry name" value="PROTEIN_KINASE_ATP"/>
    <property type="match status" value="1"/>
</dbReference>
<evidence type="ECO:0000256" key="1">
    <source>
        <dbReference type="ARBA" id="ARBA00001936"/>
    </source>
</evidence>
<dbReference type="PROSITE" id="PS50011">
    <property type="entry name" value="PROTEIN_KINASE_DOM"/>
    <property type="match status" value="1"/>
</dbReference>
<dbReference type="GO" id="GO:0106310">
    <property type="term" value="F:protein serine kinase activity"/>
    <property type="evidence" value="ECO:0007669"/>
    <property type="project" value="RHEA"/>
</dbReference>
<protein>
    <recommendedName>
        <fullName evidence="3">non-specific serine/threonine protein kinase</fullName>
        <ecNumber evidence="3">2.7.11.1</ecNumber>
    </recommendedName>
</protein>
<dbReference type="STRING" id="4538.I1Q2W9"/>
<proteinExistence type="inferred from homology"/>
<organism evidence="17 18">
    <name type="scientific">Oryza glaberrima</name>
    <name type="common">African rice</name>
    <dbReference type="NCBI Taxonomy" id="4538"/>
    <lineage>
        <taxon>Eukaryota</taxon>
        <taxon>Viridiplantae</taxon>
        <taxon>Streptophyta</taxon>
        <taxon>Embryophyta</taxon>
        <taxon>Tracheophyta</taxon>
        <taxon>Spermatophyta</taxon>
        <taxon>Magnoliopsida</taxon>
        <taxon>Liliopsida</taxon>
        <taxon>Poales</taxon>
        <taxon>Poaceae</taxon>
        <taxon>BOP clade</taxon>
        <taxon>Oryzoideae</taxon>
        <taxon>Oryzeae</taxon>
        <taxon>Oryzinae</taxon>
        <taxon>Oryza</taxon>
    </lineage>
</organism>
<comment type="cofactor">
    <cofactor evidence="1">
        <name>Mn(2+)</name>
        <dbReference type="ChEBI" id="CHEBI:29035"/>
    </cofactor>
</comment>
<dbReference type="PROSITE" id="PS00108">
    <property type="entry name" value="PROTEIN_KINASE_ST"/>
    <property type="match status" value="1"/>
</dbReference>
<dbReference type="Gene3D" id="3.30.310.80">
    <property type="entry name" value="Kinase associated domain 1, KA1"/>
    <property type="match status" value="1"/>
</dbReference>
<dbReference type="EC" id="2.7.11.1" evidence="3"/>
<dbReference type="OMA" id="CGTPMFI"/>
<dbReference type="FunFam" id="1.10.510.10:FF:000571">
    <property type="entry name" value="Maternal embryonic leucine zipper kinase"/>
    <property type="match status" value="1"/>
</dbReference>
<evidence type="ECO:0000256" key="2">
    <source>
        <dbReference type="ARBA" id="ARBA00006234"/>
    </source>
</evidence>